<feature type="active site" description="Nucleophile" evidence="2">
    <location>
        <position position="45"/>
    </location>
</feature>
<keyword evidence="2" id="KW-0442">Lipid degradation</keyword>
<feature type="domain" description="PNPLA" evidence="4">
    <location>
        <begin position="7"/>
        <end position="195"/>
    </location>
</feature>
<feature type="short sequence motif" description="GXSXG" evidence="2">
    <location>
        <begin position="43"/>
        <end position="47"/>
    </location>
</feature>
<keyword evidence="3" id="KW-1133">Transmembrane helix</keyword>
<dbReference type="PANTHER" id="PTHR24138">
    <property type="entry name" value="INTRACELLLAR PHOSPHOLIPASE A FAMILY"/>
    <property type="match status" value="1"/>
</dbReference>
<reference evidence="5" key="1">
    <citation type="submission" date="2016-04" db="EMBL/GenBank/DDBJ databases">
        <authorList>
            <person name="Evans L.H."/>
            <person name="Alamgir A."/>
            <person name="Owens N."/>
            <person name="Weber N.D."/>
            <person name="Virtaneva K."/>
            <person name="Barbian K."/>
            <person name="Babar A."/>
            <person name="Rosenke K."/>
        </authorList>
    </citation>
    <scope>NUCLEOTIDE SEQUENCE</scope>
    <source>
        <strain evidence="5">86</strain>
    </source>
</reference>
<dbReference type="PANTHER" id="PTHR24138:SF10">
    <property type="entry name" value="PHOSPHOLIPASE A2"/>
    <property type="match status" value="1"/>
</dbReference>
<dbReference type="InterPro" id="IPR002641">
    <property type="entry name" value="PNPLA_dom"/>
</dbReference>
<dbReference type="Pfam" id="PF01734">
    <property type="entry name" value="Patatin"/>
    <property type="match status" value="1"/>
</dbReference>
<dbReference type="CDD" id="cd07199">
    <property type="entry name" value="Pat17_PNPLA8_PNPLA9_like"/>
    <property type="match status" value="1"/>
</dbReference>
<dbReference type="NCBIfam" id="NF041079">
    <property type="entry name" value="CBASS_lipase"/>
    <property type="match status" value="1"/>
</dbReference>
<proteinExistence type="predicted"/>
<keyword evidence="3" id="KW-0812">Transmembrane</keyword>
<evidence type="ECO:0000256" key="2">
    <source>
        <dbReference type="PROSITE-ProRule" id="PRU01161"/>
    </source>
</evidence>
<gene>
    <name evidence="5" type="ORF">KL86APRO_10975</name>
</gene>
<name>A0A212JFD3_9PROT</name>
<evidence type="ECO:0000259" key="4">
    <source>
        <dbReference type="PROSITE" id="PS51635"/>
    </source>
</evidence>
<feature type="short sequence motif" description="GXGXXG" evidence="2">
    <location>
        <begin position="11"/>
        <end position="16"/>
    </location>
</feature>
<keyword evidence="1 2" id="KW-0443">Lipid metabolism</keyword>
<dbReference type="InterPro" id="IPR016035">
    <property type="entry name" value="Acyl_Trfase/lysoPLipase"/>
</dbReference>
<dbReference type="EMBL" id="FLUO01000001">
    <property type="protein sequence ID" value="SBV98146.1"/>
    <property type="molecule type" value="Genomic_DNA"/>
</dbReference>
<sequence>MPRFQILSLTGGGYLGLYTACVLAALEDRAGEPLGRRFDLIAGTSIGGILALALAYEVPMAAVRDAFAERGREIFSDRDVPRSRLQRLRRSWKGIAAPRYSPTPLARLIEEFLGQATLGAAKHPALVPAVNLSRGETRLFRTPHHPAHAADGAVRALDAAMATAAAPLFFPLARHRGDLYMDAGVYADCPDALALHEAEHFLEQRREDVAMLSIGTMTAGFAVPPATRAEIGALAWMAKRRMIYTVLSAQQHLSRTLMAESLGERFLRIDRDNPESTWEIIDLDVAGPNAVRTLLGIGAEAAADVRARADVAPFLAHRAAPRD</sequence>
<keyword evidence="2" id="KW-0378">Hydrolase</keyword>
<accession>A0A212JFD3</accession>
<feature type="active site" description="Proton acceptor" evidence="2">
    <location>
        <position position="182"/>
    </location>
</feature>
<dbReference type="GO" id="GO:0016042">
    <property type="term" value="P:lipid catabolic process"/>
    <property type="evidence" value="ECO:0007669"/>
    <property type="project" value="UniProtKB-UniRule"/>
</dbReference>
<dbReference type="InterPro" id="IPR047156">
    <property type="entry name" value="Teg/CotR/CapV-like"/>
</dbReference>
<feature type="transmembrane region" description="Helical" evidence="3">
    <location>
        <begin position="38"/>
        <end position="56"/>
    </location>
</feature>
<dbReference type="Gene3D" id="3.40.1090.10">
    <property type="entry name" value="Cytosolic phospholipase A2 catalytic domain"/>
    <property type="match status" value="1"/>
</dbReference>
<dbReference type="PROSITE" id="PS51635">
    <property type="entry name" value="PNPLA"/>
    <property type="match status" value="1"/>
</dbReference>
<dbReference type="AlphaFoldDB" id="A0A212JFD3"/>
<organism evidence="5">
    <name type="scientific">uncultured Alphaproteobacteria bacterium</name>
    <dbReference type="NCBI Taxonomy" id="91750"/>
    <lineage>
        <taxon>Bacteria</taxon>
        <taxon>Pseudomonadati</taxon>
        <taxon>Pseudomonadota</taxon>
        <taxon>Alphaproteobacteria</taxon>
        <taxon>environmental samples</taxon>
    </lineage>
</organism>
<evidence type="ECO:0000256" key="3">
    <source>
        <dbReference type="SAM" id="Phobius"/>
    </source>
</evidence>
<feature type="transmembrane region" description="Helical" evidence="3">
    <location>
        <begin position="6"/>
        <end position="26"/>
    </location>
</feature>
<protein>
    <submittedName>
        <fullName evidence="5">Patatin</fullName>
    </submittedName>
</protein>
<comment type="caution">
    <text evidence="2">Lacks conserved residue(s) required for the propagation of feature annotation.</text>
</comment>
<evidence type="ECO:0000256" key="1">
    <source>
        <dbReference type="ARBA" id="ARBA00023098"/>
    </source>
</evidence>
<evidence type="ECO:0000313" key="5">
    <source>
        <dbReference type="EMBL" id="SBV98146.1"/>
    </source>
</evidence>
<dbReference type="GO" id="GO:0016787">
    <property type="term" value="F:hydrolase activity"/>
    <property type="evidence" value="ECO:0007669"/>
    <property type="project" value="UniProtKB-UniRule"/>
</dbReference>
<keyword evidence="3" id="KW-0472">Membrane</keyword>
<dbReference type="SUPFAM" id="SSF52151">
    <property type="entry name" value="FabD/lysophospholipase-like"/>
    <property type="match status" value="1"/>
</dbReference>